<gene>
    <name evidence="9" type="primary">LOC123447521</name>
</gene>
<dbReference type="EnsemblPlants" id="HORVU.MOREX.r3.4HG0415890.1">
    <property type="protein sequence ID" value="HORVU.MOREX.r3.4HG0415890.1.CDS1"/>
    <property type="gene ID" value="HORVU.MOREX.r3.4HG0415890"/>
</dbReference>
<keyword evidence="6" id="KW-0732">Signal</keyword>
<reference evidence="9" key="4">
    <citation type="submission" date="2022-01" db="UniProtKB">
        <authorList>
            <consortium name="EnsemblPlants"/>
        </authorList>
    </citation>
    <scope>IDENTIFICATION</scope>
    <source>
        <strain evidence="9">subsp. vulgare</strain>
    </source>
</reference>
<dbReference type="PANTHER" id="PTHR47967">
    <property type="entry name" value="OS07G0603500 PROTEIN-RELATED"/>
    <property type="match status" value="1"/>
</dbReference>
<comment type="similarity">
    <text evidence="1">Belongs to the peptidase A1 family.</text>
</comment>
<evidence type="ECO:0000313" key="9">
    <source>
        <dbReference type="EnsemblPlants" id="HORVU.MOREX.r3.4HG0415890.1.CDS1"/>
    </source>
</evidence>
<dbReference type="CDD" id="cd05476">
    <property type="entry name" value="pepsin_A_like_plant"/>
    <property type="match status" value="1"/>
</dbReference>
<dbReference type="STRING" id="112509.F2D4S7"/>
<evidence type="ECO:0000256" key="4">
    <source>
        <dbReference type="ARBA" id="ARBA00022801"/>
    </source>
</evidence>
<dbReference type="Pfam" id="PF14543">
    <property type="entry name" value="TAXi_N"/>
    <property type="match status" value="1"/>
</dbReference>
<dbReference type="InterPro" id="IPR033121">
    <property type="entry name" value="PEPTIDASE_A1"/>
</dbReference>
<dbReference type="InterPro" id="IPR032799">
    <property type="entry name" value="TAXi_C"/>
</dbReference>
<keyword evidence="3" id="KW-0064">Aspartyl protease</keyword>
<dbReference type="InterPro" id="IPR021109">
    <property type="entry name" value="Peptidase_aspartic_dom_sf"/>
</dbReference>
<feature type="chain" id="PRO_5015090635" evidence="6">
    <location>
        <begin position="26"/>
        <end position="447"/>
    </location>
</feature>
<dbReference type="Gramene" id="HORVU.MOREX.r2.4HG0346630.1">
    <property type="protein sequence ID" value="HORVU.MOREX.r2.4HG0346630.1.CDS.1"/>
    <property type="gene ID" value="HORVU.MOREX.r2.4HG0346630"/>
</dbReference>
<sequence>MKMKQYVILMTVLLAWPATSGSGSANHHHGLRADLTHIDSGRGFTRNELLRRMVLRSRARAAKQLCPSRSGTPVRVTAPVASGSHVVGYTEYLIHFGIGTPRPQQVALEVDTGSDVVWTQCRPCFDCFTQPLPRFDTSASDTVHGVLCTDPICRALRPHACFLGGCTYQVNYGDNSVTIGQLAKDSFTFDGKGGGKVTVPDLVFGCGQYNTGNFHSNETGIAGFGRGPLSLPRQLGVSSFSYCFTTIFESKSTPVFLGGAPADGLRAHATGPILSTPFLPNHPEYYYLSLKGITVGKTRLAVPESAFVVKADGSGGTIIDSGTAITAFPRAVFRSLWEAFVAQVPLPHTSYNDTGEPTLQCFSTESVPDASKVPVPKMTLHLEGADWELPRENYMAEYPDSDQLCVVVLAGDDDRTMIGNFQQQNMHIVHDLAGNKLVIEPAQCDKM</sequence>
<dbReference type="SUPFAM" id="SSF50630">
    <property type="entry name" value="Acid proteases"/>
    <property type="match status" value="1"/>
</dbReference>
<proteinExistence type="evidence at transcript level"/>
<dbReference type="AlphaFoldDB" id="F2D4S7"/>
<name>F2D4S7_HORVV</name>
<dbReference type="SMR" id="F2D4S7"/>
<dbReference type="RefSeq" id="XP_044980063.1">
    <property type="nucleotide sequence ID" value="XM_045124128.1"/>
</dbReference>
<protein>
    <submittedName>
        <fullName evidence="8">Predicted protein</fullName>
    </submittedName>
</protein>
<keyword evidence="4" id="KW-0378">Hydrolase</keyword>
<dbReference type="InterPro" id="IPR034161">
    <property type="entry name" value="Pepsin-like_plant"/>
</dbReference>
<accession>F2D4S7</accession>
<dbReference type="HOGENOM" id="CLU_005738_1_0_1"/>
<keyword evidence="2" id="KW-0645">Protease</keyword>
<dbReference type="Gene3D" id="2.40.70.10">
    <property type="entry name" value="Acid Proteases"/>
    <property type="match status" value="2"/>
</dbReference>
<keyword evidence="5" id="KW-0325">Glycoprotein</keyword>
<dbReference type="OrthoDB" id="660550at2759"/>
<dbReference type="GO" id="GO:0005576">
    <property type="term" value="C:extracellular region"/>
    <property type="evidence" value="ECO:0000318"/>
    <property type="project" value="GO_Central"/>
</dbReference>
<keyword evidence="10" id="KW-1185">Reference proteome</keyword>
<dbReference type="KEGG" id="hvg:123447521"/>
<reference evidence="10" key="2">
    <citation type="journal article" date="2012" name="Nature">
        <title>A physical, genetic and functional sequence assembly of the barley genome.</title>
        <authorList>
            <consortium name="The International Barley Genome Sequencing Consortium"/>
            <person name="Mayer K.F."/>
            <person name="Waugh R."/>
            <person name="Brown J.W."/>
            <person name="Schulman A."/>
            <person name="Langridge P."/>
            <person name="Platzer M."/>
            <person name="Fincher G.B."/>
            <person name="Muehlbauer G.J."/>
            <person name="Sato K."/>
            <person name="Close T.J."/>
            <person name="Wise R.P."/>
            <person name="Stein N."/>
        </authorList>
    </citation>
    <scope>NUCLEOTIDE SEQUENCE [LARGE SCALE GENOMIC DNA]</scope>
    <source>
        <strain evidence="10">cv. Morex</strain>
    </source>
</reference>
<dbReference type="Proteomes" id="UP000011116">
    <property type="component" value="Chromosome 4H"/>
</dbReference>
<dbReference type="eggNOG" id="KOG1339">
    <property type="taxonomic scope" value="Eukaryota"/>
</dbReference>
<feature type="signal peptide" evidence="6">
    <location>
        <begin position="1"/>
        <end position="25"/>
    </location>
</feature>
<dbReference type="GO" id="GO:0006508">
    <property type="term" value="P:proteolysis"/>
    <property type="evidence" value="ECO:0007669"/>
    <property type="project" value="UniProtKB-KW"/>
</dbReference>
<evidence type="ECO:0000256" key="5">
    <source>
        <dbReference type="ARBA" id="ARBA00023180"/>
    </source>
</evidence>
<dbReference type="InterPro" id="IPR051708">
    <property type="entry name" value="Plant_Aspart_Prot_A1"/>
</dbReference>
<evidence type="ECO:0000256" key="6">
    <source>
        <dbReference type="SAM" id="SignalP"/>
    </source>
</evidence>
<dbReference type="GeneID" id="123447521"/>
<feature type="domain" description="Peptidase A1" evidence="7">
    <location>
        <begin position="92"/>
        <end position="440"/>
    </location>
</feature>
<dbReference type="Pfam" id="PF14541">
    <property type="entry name" value="TAXi_C"/>
    <property type="match status" value="1"/>
</dbReference>
<dbReference type="EMBL" id="AK358887">
    <property type="protein sequence ID" value="BAJ90098.1"/>
    <property type="molecule type" value="mRNA"/>
</dbReference>
<dbReference type="PROSITE" id="PS51767">
    <property type="entry name" value="PEPTIDASE_A1"/>
    <property type="match status" value="1"/>
</dbReference>
<dbReference type="InterPro" id="IPR032861">
    <property type="entry name" value="TAXi_N"/>
</dbReference>
<reference evidence="8" key="1">
    <citation type="journal article" date="2011" name="Plant Physiol.">
        <title>Comprehensive sequence analysis of 24,783 barley full-length cDNAs derived from 12 clone libraries.</title>
        <authorList>
            <person name="Matsumoto T."/>
            <person name="Tanaka T."/>
            <person name="Sakai H."/>
            <person name="Amano N."/>
            <person name="Kanamori H."/>
            <person name="Kurita K."/>
            <person name="Kikuta A."/>
            <person name="Kamiya K."/>
            <person name="Yamamoto M."/>
            <person name="Ikawa H."/>
            <person name="Fujii N."/>
            <person name="Hori K."/>
            <person name="Itoh T."/>
            <person name="Sato K."/>
        </authorList>
    </citation>
    <scope>NUCLEOTIDE SEQUENCE</scope>
    <source>
        <tissue evidence="8">Shoot</tissue>
    </source>
</reference>
<evidence type="ECO:0000313" key="10">
    <source>
        <dbReference type="Proteomes" id="UP000011116"/>
    </source>
</evidence>
<reference evidence="9" key="3">
    <citation type="submission" date="2020-10" db="EMBL/GenBank/DDBJ databases">
        <authorList>
            <person name="Scholz U."/>
            <person name="Mascher M."/>
            <person name="Fiebig A."/>
        </authorList>
    </citation>
    <scope>NUCLEOTIDE SEQUENCE [LARGE SCALE GENOMIC DNA]</scope>
    <source>
        <strain evidence="9">cv. Morex</strain>
    </source>
</reference>
<dbReference type="OMA" id="SPACETT"/>
<dbReference type="GO" id="GO:0004190">
    <property type="term" value="F:aspartic-type endopeptidase activity"/>
    <property type="evidence" value="ECO:0000318"/>
    <property type="project" value="GO_Central"/>
</dbReference>
<evidence type="ECO:0000256" key="3">
    <source>
        <dbReference type="ARBA" id="ARBA00022750"/>
    </source>
</evidence>
<dbReference type="PaxDb" id="4513-MLOC_12836.1"/>
<evidence type="ECO:0000256" key="2">
    <source>
        <dbReference type="ARBA" id="ARBA00022670"/>
    </source>
</evidence>
<evidence type="ECO:0000259" key="7">
    <source>
        <dbReference type="PROSITE" id="PS51767"/>
    </source>
</evidence>
<organism evidence="8">
    <name type="scientific">Hordeum vulgare subsp. vulgare</name>
    <name type="common">Domesticated barley</name>
    <dbReference type="NCBI Taxonomy" id="112509"/>
    <lineage>
        <taxon>Eukaryota</taxon>
        <taxon>Viridiplantae</taxon>
        <taxon>Streptophyta</taxon>
        <taxon>Embryophyta</taxon>
        <taxon>Tracheophyta</taxon>
        <taxon>Spermatophyta</taxon>
        <taxon>Magnoliopsida</taxon>
        <taxon>Liliopsida</taxon>
        <taxon>Poales</taxon>
        <taxon>Poaceae</taxon>
        <taxon>BOP clade</taxon>
        <taxon>Pooideae</taxon>
        <taxon>Triticodae</taxon>
        <taxon>Triticeae</taxon>
        <taxon>Hordeinae</taxon>
        <taxon>Hordeum</taxon>
    </lineage>
</organism>
<dbReference type="PANTHER" id="PTHR47967:SF31">
    <property type="entry name" value="ASPARTYL PROTEASE FAMILY PROTEIN"/>
    <property type="match status" value="1"/>
</dbReference>
<dbReference type="Gramene" id="HORVU.MOREX.r3.4HG0415890.1">
    <property type="protein sequence ID" value="HORVU.MOREX.r3.4HG0415890.1.CDS1"/>
    <property type="gene ID" value="HORVU.MOREX.r3.4HG0415890"/>
</dbReference>
<evidence type="ECO:0000313" key="8">
    <source>
        <dbReference type="EMBL" id="BAJ90098.1"/>
    </source>
</evidence>
<evidence type="ECO:0000256" key="1">
    <source>
        <dbReference type="ARBA" id="ARBA00007447"/>
    </source>
</evidence>